<dbReference type="EMBL" id="CP137852">
    <property type="protein sequence ID" value="WPB83461.1"/>
    <property type="molecule type" value="Genomic_DNA"/>
</dbReference>
<feature type="transmembrane region" description="Helical" evidence="1">
    <location>
        <begin position="44"/>
        <end position="65"/>
    </location>
</feature>
<feature type="transmembrane region" description="Helical" evidence="1">
    <location>
        <begin position="287"/>
        <end position="309"/>
    </location>
</feature>
<evidence type="ECO:0000256" key="1">
    <source>
        <dbReference type="SAM" id="Phobius"/>
    </source>
</evidence>
<feature type="transmembrane region" description="Helical" evidence="1">
    <location>
        <begin position="100"/>
        <end position="117"/>
    </location>
</feature>
<feature type="transmembrane region" description="Helical" evidence="1">
    <location>
        <begin position="366"/>
        <end position="383"/>
    </location>
</feature>
<dbReference type="RefSeq" id="WP_318647437.1">
    <property type="nucleotide sequence ID" value="NZ_CP137852.1"/>
</dbReference>
<accession>A0ABZ0PD13</accession>
<feature type="transmembrane region" description="Helical" evidence="1">
    <location>
        <begin position="71"/>
        <end position="91"/>
    </location>
</feature>
<organism evidence="2 3">
    <name type="scientific">Sediminicoccus rosea</name>
    <dbReference type="NCBI Taxonomy" id="1225128"/>
    <lineage>
        <taxon>Bacteria</taxon>
        <taxon>Pseudomonadati</taxon>
        <taxon>Pseudomonadota</taxon>
        <taxon>Alphaproteobacteria</taxon>
        <taxon>Acetobacterales</taxon>
        <taxon>Roseomonadaceae</taxon>
        <taxon>Sediminicoccus</taxon>
    </lineage>
</organism>
<keyword evidence="1" id="KW-1133">Transmembrane helix</keyword>
<evidence type="ECO:0008006" key="4">
    <source>
        <dbReference type="Google" id="ProtNLM"/>
    </source>
</evidence>
<proteinExistence type="predicted"/>
<evidence type="ECO:0000313" key="2">
    <source>
        <dbReference type="EMBL" id="WPB83461.1"/>
    </source>
</evidence>
<feature type="transmembrane region" description="Helical" evidence="1">
    <location>
        <begin position="129"/>
        <end position="154"/>
    </location>
</feature>
<evidence type="ECO:0000313" key="3">
    <source>
        <dbReference type="Proteomes" id="UP001305521"/>
    </source>
</evidence>
<protein>
    <recommendedName>
        <fullName evidence="4">NADH:quinone oxidoreductase/Mrp antiporter membrane subunit domain-containing protein</fullName>
    </recommendedName>
</protein>
<feature type="transmembrane region" description="Helical" evidence="1">
    <location>
        <begin position="389"/>
        <end position="406"/>
    </location>
</feature>
<feature type="transmembrane region" description="Helical" evidence="1">
    <location>
        <begin position="340"/>
        <end position="359"/>
    </location>
</feature>
<keyword evidence="1" id="KW-0472">Membrane</keyword>
<gene>
    <name evidence="2" type="ORF">R9Z33_15270</name>
</gene>
<feature type="transmembrane region" description="Helical" evidence="1">
    <location>
        <begin position="249"/>
        <end position="267"/>
    </location>
</feature>
<feature type="transmembrane region" description="Helical" evidence="1">
    <location>
        <begin position="12"/>
        <end position="32"/>
    </location>
</feature>
<name>A0ABZ0PD13_9PROT</name>
<feature type="transmembrane region" description="Helical" evidence="1">
    <location>
        <begin position="201"/>
        <end position="228"/>
    </location>
</feature>
<keyword evidence="1" id="KW-0812">Transmembrane</keyword>
<dbReference type="Proteomes" id="UP001305521">
    <property type="component" value="Chromosome"/>
</dbReference>
<sequence>MEAGLAPALLEASALAARSALLGGAAFLLAVASPLARRLPAGQAATLMAATQLFLRLAALATMALAVAQLVAGQFGAVGVLLAAAVPLVLAPREGPAPRLALVILGFAALVMVLGVTEGRLSLLQPGSVTLATLLREAGAALWMGNLPLLWMLLRPNWPASVPQAIGIRHAGLMLAGMALVAAGLFVAAPHRTLLFGPEALPLLAVTAGFVLLAQLAAGLRVLLLLAAGRAAPAGLWLPRLRCVVEIELLLSLVLCGPIVALFRLGAQGLEPAATPDLAALVPRFGLHALGPAETGGLVLLLIALLAWLNRLGGAPLARFAPLLLLPLGLGLAWGAQGVALALALLVIVAGLAEAWVVFRGSAGGPGMVLPFAVILGVILVLAGAPPRWALLPCFLATLALLIRWAELRLPDRRDGAAMALAWPVVLGALGLVLVLAHDS</sequence>
<feature type="transmembrane region" description="Helical" evidence="1">
    <location>
        <begin position="418"/>
        <end position="437"/>
    </location>
</feature>
<feature type="transmembrane region" description="Helical" evidence="1">
    <location>
        <begin position="166"/>
        <end position="189"/>
    </location>
</feature>
<reference evidence="2 3" key="1">
    <citation type="submission" date="2023-11" db="EMBL/GenBank/DDBJ databases">
        <title>Arctic aerobic anoxygenic photoheterotroph Sediminicoccus rosea KRV36 adapts its photosynthesis to long days of polar summer.</title>
        <authorList>
            <person name="Tomasch J."/>
            <person name="Kopejtka K."/>
            <person name="Bily T."/>
            <person name="Gardiner A.T."/>
            <person name="Gardian Z."/>
            <person name="Shivaramu S."/>
            <person name="Koblizek M."/>
            <person name="Engelhardt F."/>
            <person name="Kaftan D."/>
        </authorList>
    </citation>
    <scope>NUCLEOTIDE SEQUENCE [LARGE SCALE GENOMIC DNA]</scope>
    <source>
        <strain evidence="2 3">R-30</strain>
    </source>
</reference>
<keyword evidence="3" id="KW-1185">Reference proteome</keyword>